<dbReference type="PANTHER" id="PTHR22946:SF9">
    <property type="entry name" value="POLYKETIDE TRANSFERASE AF380"/>
    <property type="match status" value="1"/>
</dbReference>
<reference evidence="3" key="2">
    <citation type="submission" date="2021-04" db="EMBL/GenBank/DDBJ databases">
        <authorList>
            <person name="Gilroy R."/>
        </authorList>
    </citation>
    <scope>NUCLEOTIDE SEQUENCE</scope>
    <source>
        <strain evidence="3">USAMLcec2-132</strain>
    </source>
</reference>
<dbReference type="PANTHER" id="PTHR22946">
    <property type="entry name" value="DIENELACTONE HYDROLASE DOMAIN-CONTAINING PROTEIN-RELATED"/>
    <property type="match status" value="1"/>
</dbReference>
<dbReference type="GO" id="GO:0052689">
    <property type="term" value="F:carboxylic ester hydrolase activity"/>
    <property type="evidence" value="ECO:0007669"/>
    <property type="project" value="UniProtKB-ARBA"/>
</dbReference>
<comment type="caution">
    <text evidence="3">The sequence shown here is derived from an EMBL/GenBank/DDBJ whole genome shotgun (WGS) entry which is preliminary data.</text>
</comment>
<feature type="domain" description="Serine aminopeptidase S33" evidence="2">
    <location>
        <begin position="30"/>
        <end position="168"/>
    </location>
</feature>
<protein>
    <submittedName>
        <fullName evidence="3">Alpha/beta hydrolase</fullName>
    </submittedName>
</protein>
<dbReference type="Proteomes" id="UP000823891">
    <property type="component" value="Unassembled WGS sequence"/>
</dbReference>
<gene>
    <name evidence="3" type="ORF">H9761_03730</name>
</gene>
<evidence type="ECO:0000256" key="1">
    <source>
        <dbReference type="ARBA" id="ARBA00022801"/>
    </source>
</evidence>
<dbReference type="Pfam" id="PF12146">
    <property type="entry name" value="Hydrolase_4"/>
    <property type="match status" value="1"/>
</dbReference>
<reference evidence="3" key="1">
    <citation type="journal article" date="2021" name="PeerJ">
        <title>Extensive microbial diversity within the chicken gut microbiome revealed by metagenomics and culture.</title>
        <authorList>
            <person name="Gilroy R."/>
            <person name="Ravi A."/>
            <person name="Getino M."/>
            <person name="Pursley I."/>
            <person name="Horton D.L."/>
            <person name="Alikhan N.F."/>
            <person name="Baker D."/>
            <person name="Gharbi K."/>
            <person name="Hall N."/>
            <person name="Watson M."/>
            <person name="Adriaenssens E.M."/>
            <person name="Foster-Nyarko E."/>
            <person name="Jarju S."/>
            <person name="Secka A."/>
            <person name="Antonio M."/>
            <person name="Oren A."/>
            <person name="Chaudhuri R.R."/>
            <person name="La Ragione R."/>
            <person name="Hildebrand F."/>
            <person name="Pallen M.J."/>
        </authorList>
    </citation>
    <scope>NUCLEOTIDE SEQUENCE</scope>
    <source>
        <strain evidence="3">USAMLcec2-132</strain>
    </source>
</reference>
<accession>A0A9D2NCA5</accession>
<dbReference type="InterPro" id="IPR029058">
    <property type="entry name" value="AB_hydrolase_fold"/>
</dbReference>
<keyword evidence="1 3" id="KW-0378">Hydrolase</keyword>
<name>A0A9D2NCA5_9FIRM</name>
<dbReference type="InterPro" id="IPR022742">
    <property type="entry name" value="Hydrolase_4"/>
</dbReference>
<dbReference type="InterPro" id="IPR050261">
    <property type="entry name" value="FrsA_esterase"/>
</dbReference>
<evidence type="ECO:0000259" key="2">
    <source>
        <dbReference type="Pfam" id="PF12146"/>
    </source>
</evidence>
<evidence type="ECO:0000313" key="3">
    <source>
        <dbReference type="EMBL" id="HJC22796.1"/>
    </source>
</evidence>
<dbReference type="Gene3D" id="3.40.50.1820">
    <property type="entry name" value="alpha/beta hydrolase"/>
    <property type="match status" value="1"/>
</dbReference>
<organism evidence="3 4">
    <name type="scientific">Candidatus Eisenbergiella merdavium</name>
    <dbReference type="NCBI Taxonomy" id="2838551"/>
    <lineage>
        <taxon>Bacteria</taxon>
        <taxon>Bacillati</taxon>
        <taxon>Bacillota</taxon>
        <taxon>Clostridia</taxon>
        <taxon>Lachnospirales</taxon>
        <taxon>Lachnospiraceae</taxon>
        <taxon>Eisenbergiella</taxon>
    </lineage>
</organism>
<evidence type="ECO:0000313" key="4">
    <source>
        <dbReference type="Proteomes" id="UP000823891"/>
    </source>
</evidence>
<dbReference type="AlphaFoldDB" id="A0A9D2NCA5"/>
<proteinExistence type="predicted"/>
<dbReference type="SUPFAM" id="SSF53474">
    <property type="entry name" value="alpha/beta-Hydrolases"/>
    <property type="match status" value="1"/>
</dbReference>
<sequence length="251" mass="28351">MISQKIQIPHHGRTVNGTFYRPEGSQKFPVVIFSHGYNGCETDFSVSAEYFAQNGIGAVCYTFCGGSTRDRSGFPTTKMTLFTEKEDLCAVLDAIRERDCTDREHIFLFGASQGGMVSSLATEERAAHIEGLILLYPAFCIADDWNSRFPRPEDIPDTQELWGMTMGRVFFETIRGFDIREQIGTFPKKVLIMHGAKDEVVPLSYSQRAASGYPDARLEIFQKEGHGFSEYGDRRMEAMAMYFIHACMRKA</sequence>
<dbReference type="EMBL" id="DWWS01000017">
    <property type="protein sequence ID" value="HJC22796.1"/>
    <property type="molecule type" value="Genomic_DNA"/>
</dbReference>